<evidence type="ECO:0000259" key="1">
    <source>
        <dbReference type="Pfam" id="PF13304"/>
    </source>
</evidence>
<reference evidence="2 3" key="1">
    <citation type="submission" date="2008-06" db="EMBL/GenBank/DDBJ databases">
        <title>Complete sequence of Pelodictyon phaeoclathratiforme BU-1.</title>
        <authorList>
            <consortium name="US DOE Joint Genome Institute"/>
            <person name="Lucas S."/>
            <person name="Copeland A."/>
            <person name="Lapidus A."/>
            <person name="Glavina del Rio T."/>
            <person name="Dalin E."/>
            <person name="Tice H."/>
            <person name="Bruce D."/>
            <person name="Goodwin L."/>
            <person name="Pitluck S."/>
            <person name="Schmutz J."/>
            <person name="Larimer F."/>
            <person name="Land M."/>
            <person name="Hauser L."/>
            <person name="Kyrpides N."/>
            <person name="Mikhailova N."/>
            <person name="Liu Z."/>
            <person name="Li T."/>
            <person name="Zhao F."/>
            <person name="Overmann J."/>
            <person name="Bryant D.A."/>
            <person name="Richardson P."/>
        </authorList>
    </citation>
    <scope>NUCLEOTIDE SEQUENCE [LARGE SCALE GENOMIC DNA]</scope>
    <source>
        <strain evidence="3">DSM 5477 / BU-1</strain>
    </source>
</reference>
<name>B4SGA1_PELPB</name>
<dbReference type="EMBL" id="CP001110">
    <property type="protein sequence ID" value="ACF43412.1"/>
    <property type="molecule type" value="Genomic_DNA"/>
</dbReference>
<dbReference type="PANTHER" id="PTHR43581">
    <property type="entry name" value="ATP/GTP PHOSPHATASE"/>
    <property type="match status" value="1"/>
</dbReference>
<evidence type="ECO:0000313" key="3">
    <source>
        <dbReference type="Proteomes" id="UP000002724"/>
    </source>
</evidence>
<dbReference type="OrthoDB" id="9805802at2"/>
<dbReference type="InterPro" id="IPR027417">
    <property type="entry name" value="P-loop_NTPase"/>
</dbReference>
<proteinExistence type="predicted"/>
<feature type="domain" description="ATPase AAA-type core" evidence="1">
    <location>
        <begin position="24"/>
        <end position="339"/>
    </location>
</feature>
<dbReference type="InterPro" id="IPR003959">
    <property type="entry name" value="ATPase_AAA_core"/>
</dbReference>
<dbReference type="Pfam" id="PF13304">
    <property type="entry name" value="AAA_21"/>
    <property type="match status" value="1"/>
</dbReference>
<organism evidence="2 3">
    <name type="scientific">Pelodictyon phaeoclathratiforme (strain DSM 5477 / BU-1)</name>
    <dbReference type="NCBI Taxonomy" id="324925"/>
    <lineage>
        <taxon>Bacteria</taxon>
        <taxon>Pseudomonadati</taxon>
        <taxon>Chlorobiota</taxon>
        <taxon>Chlorobiia</taxon>
        <taxon>Chlorobiales</taxon>
        <taxon>Chlorobiaceae</taxon>
        <taxon>Chlorobium/Pelodictyon group</taxon>
        <taxon>Pelodictyon</taxon>
    </lineage>
</organism>
<keyword evidence="3" id="KW-1185">Reference proteome</keyword>
<protein>
    <recommendedName>
        <fullName evidence="1">ATPase AAA-type core domain-containing protein</fullName>
    </recommendedName>
</protein>
<dbReference type="GO" id="GO:0005524">
    <property type="term" value="F:ATP binding"/>
    <property type="evidence" value="ECO:0007669"/>
    <property type="project" value="InterPro"/>
</dbReference>
<dbReference type="InterPro" id="IPR051396">
    <property type="entry name" value="Bact_Antivir_Def_Nuclease"/>
</dbReference>
<dbReference type="eggNOG" id="COG3950">
    <property type="taxonomic scope" value="Bacteria"/>
</dbReference>
<dbReference type="AlphaFoldDB" id="B4SGA1"/>
<evidence type="ECO:0000313" key="2">
    <source>
        <dbReference type="EMBL" id="ACF43412.1"/>
    </source>
</evidence>
<dbReference type="PANTHER" id="PTHR43581:SF4">
    <property type="entry name" value="ATP_GTP PHOSPHATASE"/>
    <property type="match status" value="1"/>
</dbReference>
<dbReference type="SUPFAM" id="SSF52540">
    <property type="entry name" value="P-loop containing nucleoside triphosphate hydrolases"/>
    <property type="match status" value="1"/>
</dbReference>
<gene>
    <name evidence="2" type="ordered locus">Ppha_1135</name>
</gene>
<dbReference type="HOGENOM" id="CLU_030088_0_0_10"/>
<dbReference type="STRING" id="324925.Ppha_1135"/>
<accession>B4SGA1</accession>
<dbReference type="Proteomes" id="UP000002724">
    <property type="component" value="Chromosome"/>
</dbReference>
<dbReference type="RefSeq" id="WP_012507904.1">
    <property type="nucleotide sequence ID" value="NC_011060.1"/>
</dbReference>
<dbReference type="GO" id="GO:0016887">
    <property type="term" value="F:ATP hydrolysis activity"/>
    <property type="evidence" value="ECO:0007669"/>
    <property type="project" value="InterPro"/>
</dbReference>
<sequence>MIKHLKMTNVGPAPKMELEFGKRLNVITGDNGLGKSFLLDIAWWAMTRKWPAELNPKLTSGKVALPTDKKHEAEIDFSFSAVSKTKGFISTFEPRGQSWTVQKGRPANPGLVFYAMADGSFAVWDPARNYWKSKNPDENKERPAAYVFSPKDVWDGLQNQDGTWLCNGLIRDWAGWQKEKGRAFESLISVLDVLSPSSTEKIVTGSLTRISLDDVRDMPTLKMPYDQEVAVVHASSGMRRIISLAYFLVWCWEEHVKAKELLGEEPETNTVFLIDEVESHLHPKWQRTVIPSLMKVIKQLTKSPDILLIDDTDPVHPHHTLMISDVQLIAVTHSPLIMASVEPLFDENQDAWFDLDLVGNNVELTHRQFVRQGDVRSWLTSEAFNLKSGYSIEAETVLEEAALALSNEQFSKDDALSLEQRLRAVLSDTDPFWMRWRFVAEKKGWSL</sequence>
<dbReference type="Gene3D" id="3.40.50.300">
    <property type="entry name" value="P-loop containing nucleotide triphosphate hydrolases"/>
    <property type="match status" value="2"/>
</dbReference>
<dbReference type="KEGG" id="pph:Ppha_1135"/>